<dbReference type="AlphaFoldDB" id="A0AAW0DQQ9"/>
<organism evidence="2 3">
    <name type="scientific">Favolaschia claudopus</name>
    <dbReference type="NCBI Taxonomy" id="2862362"/>
    <lineage>
        <taxon>Eukaryota</taxon>
        <taxon>Fungi</taxon>
        <taxon>Dikarya</taxon>
        <taxon>Basidiomycota</taxon>
        <taxon>Agaricomycotina</taxon>
        <taxon>Agaricomycetes</taxon>
        <taxon>Agaricomycetidae</taxon>
        <taxon>Agaricales</taxon>
        <taxon>Marasmiineae</taxon>
        <taxon>Mycenaceae</taxon>
        <taxon>Favolaschia</taxon>
    </lineage>
</organism>
<sequence>MPLAASLPLPPSPLLRIEDSTMDSPSDDKSTGARLPLELERIVFEVAARSCFQDIPILMLTAWRVKHWVERFLYRVVLCSEREHETSSYVPFHILLQRIKSKSSDTIGSFVRCMSIESGIQDVDDLVITLVTCPYLVDLYVFGFSGVANSGLLPGLVALQNLQRLTIDLEDVFVNQSIDFGSHFFRHLTHLELLGCGSDEYPDVLAGLDAAPNLTHIAFNLVQEPAIAHDIIRGYTRLRCIIFMDIGQSNIRPHSADDRFVALRQTRFVEDWLRGATTGEDYWSLAERFIAAKRAGKVAGSHYSIIDTGDEFWWQS</sequence>
<evidence type="ECO:0000313" key="2">
    <source>
        <dbReference type="EMBL" id="KAK7053892.1"/>
    </source>
</evidence>
<evidence type="ECO:0000313" key="3">
    <source>
        <dbReference type="Proteomes" id="UP001362999"/>
    </source>
</evidence>
<feature type="region of interest" description="Disordered" evidence="1">
    <location>
        <begin position="1"/>
        <end position="32"/>
    </location>
</feature>
<dbReference type="SUPFAM" id="SSF52047">
    <property type="entry name" value="RNI-like"/>
    <property type="match status" value="1"/>
</dbReference>
<protein>
    <recommendedName>
        <fullName evidence="4">F-box protein</fullName>
    </recommendedName>
</protein>
<proteinExistence type="predicted"/>
<gene>
    <name evidence="2" type="ORF">R3P38DRAFT_2852654</name>
</gene>
<comment type="caution">
    <text evidence="2">The sequence shown here is derived from an EMBL/GenBank/DDBJ whole genome shotgun (WGS) entry which is preliminary data.</text>
</comment>
<dbReference type="EMBL" id="JAWWNJ010000006">
    <property type="protein sequence ID" value="KAK7053892.1"/>
    <property type="molecule type" value="Genomic_DNA"/>
</dbReference>
<dbReference type="Proteomes" id="UP001362999">
    <property type="component" value="Unassembled WGS sequence"/>
</dbReference>
<keyword evidence="3" id="KW-1185">Reference proteome</keyword>
<evidence type="ECO:0008006" key="4">
    <source>
        <dbReference type="Google" id="ProtNLM"/>
    </source>
</evidence>
<accession>A0AAW0DQQ9</accession>
<evidence type="ECO:0000256" key="1">
    <source>
        <dbReference type="SAM" id="MobiDB-lite"/>
    </source>
</evidence>
<reference evidence="2 3" key="1">
    <citation type="journal article" date="2024" name="J Genomics">
        <title>Draft genome sequencing and assembly of Favolaschia claudopus CIRM-BRFM 2984 isolated from oak limbs.</title>
        <authorList>
            <person name="Navarro D."/>
            <person name="Drula E."/>
            <person name="Chaduli D."/>
            <person name="Cazenave R."/>
            <person name="Ahrendt S."/>
            <person name="Wang J."/>
            <person name="Lipzen A."/>
            <person name="Daum C."/>
            <person name="Barry K."/>
            <person name="Grigoriev I.V."/>
            <person name="Favel A."/>
            <person name="Rosso M.N."/>
            <person name="Martin F."/>
        </authorList>
    </citation>
    <scope>NUCLEOTIDE SEQUENCE [LARGE SCALE GENOMIC DNA]</scope>
    <source>
        <strain evidence="2 3">CIRM-BRFM 2984</strain>
    </source>
</reference>
<name>A0AAW0DQQ9_9AGAR</name>